<name>A0AAU6WIV7_9MICC</name>
<dbReference type="KEGG" id="gey:QMQ05_10695"/>
<evidence type="ECO:0000256" key="4">
    <source>
        <dbReference type="ARBA" id="ARBA00022825"/>
    </source>
</evidence>
<dbReference type="PANTHER" id="PTHR43806:SF11">
    <property type="entry name" value="CEREVISIN-RELATED"/>
    <property type="match status" value="1"/>
</dbReference>
<protein>
    <submittedName>
        <fullName evidence="7">S8 family serine peptidase</fullName>
    </submittedName>
</protein>
<dbReference type="PANTHER" id="PTHR43806">
    <property type="entry name" value="PEPTIDASE S8"/>
    <property type="match status" value="1"/>
</dbReference>
<evidence type="ECO:0000313" key="8">
    <source>
        <dbReference type="Proteomes" id="UP001486888"/>
    </source>
</evidence>
<keyword evidence="2" id="KW-0645">Protease</keyword>
<keyword evidence="4" id="KW-0720">Serine protease</keyword>
<evidence type="ECO:0000313" key="7">
    <source>
        <dbReference type="EMBL" id="XAO47585.1"/>
    </source>
</evidence>
<organism evidence="7 8">
    <name type="scientific">Glutamicibacter ectropisis</name>
    <dbReference type="NCBI Taxonomy" id="3046593"/>
    <lineage>
        <taxon>Bacteria</taxon>
        <taxon>Bacillati</taxon>
        <taxon>Actinomycetota</taxon>
        <taxon>Actinomycetes</taxon>
        <taxon>Micrococcales</taxon>
        <taxon>Micrococcaceae</taxon>
        <taxon>Glutamicibacter</taxon>
    </lineage>
</organism>
<dbReference type="InterPro" id="IPR036852">
    <property type="entry name" value="Peptidase_S8/S53_dom_sf"/>
</dbReference>
<dbReference type="InterPro" id="IPR050131">
    <property type="entry name" value="Peptidase_S8_subtilisin-like"/>
</dbReference>
<reference evidence="7 8" key="1">
    <citation type="submission" date="2023-05" db="EMBL/GenBank/DDBJ databases">
        <title>Glutamicibacter sp. B1, complete genome.</title>
        <authorList>
            <person name="Long Y.H."/>
            <person name="Fang T."/>
            <person name="Li X.Y."/>
        </authorList>
    </citation>
    <scope>NUCLEOTIDE SEQUENCE [LARGE SCALE GENOMIC DNA]</scope>
    <source>
        <strain evidence="7 8">B1</strain>
    </source>
</reference>
<evidence type="ECO:0000256" key="2">
    <source>
        <dbReference type="ARBA" id="ARBA00022670"/>
    </source>
</evidence>
<dbReference type="EMBL" id="CP125942">
    <property type="protein sequence ID" value="XAO47585.1"/>
    <property type="molecule type" value="Genomic_DNA"/>
</dbReference>
<feature type="domain" description="Peptidase S8/S53" evidence="6">
    <location>
        <begin position="37"/>
        <end position="200"/>
    </location>
</feature>
<dbReference type="SUPFAM" id="SSF52743">
    <property type="entry name" value="Subtilisin-like"/>
    <property type="match status" value="1"/>
</dbReference>
<gene>
    <name evidence="7" type="ORF">QMQ05_10695</name>
</gene>
<comment type="similarity">
    <text evidence="1 5">Belongs to the peptidase S8 family.</text>
</comment>
<dbReference type="Proteomes" id="UP001486888">
    <property type="component" value="Chromosome"/>
</dbReference>
<dbReference type="GO" id="GO:0006508">
    <property type="term" value="P:proteolysis"/>
    <property type="evidence" value="ECO:0007669"/>
    <property type="project" value="UniProtKB-KW"/>
</dbReference>
<evidence type="ECO:0000256" key="5">
    <source>
        <dbReference type="PROSITE-ProRule" id="PRU01240"/>
    </source>
</evidence>
<evidence type="ECO:0000256" key="1">
    <source>
        <dbReference type="ARBA" id="ARBA00011073"/>
    </source>
</evidence>
<keyword evidence="8" id="KW-1185">Reference proteome</keyword>
<dbReference type="GO" id="GO:0004252">
    <property type="term" value="F:serine-type endopeptidase activity"/>
    <property type="evidence" value="ECO:0007669"/>
    <property type="project" value="InterPro"/>
</dbReference>
<proteinExistence type="inferred from homology"/>
<dbReference type="Pfam" id="PF00082">
    <property type="entry name" value="Peptidase_S8"/>
    <property type="match status" value="1"/>
</dbReference>
<comment type="caution">
    <text evidence="5">Lacks conserved residue(s) required for the propagation of feature annotation.</text>
</comment>
<evidence type="ECO:0000259" key="6">
    <source>
        <dbReference type="Pfam" id="PF00082"/>
    </source>
</evidence>
<evidence type="ECO:0000256" key="3">
    <source>
        <dbReference type="ARBA" id="ARBA00022801"/>
    </source>
</evidence>
<sequence>MLTGCQRPPAHIDIALIDSGQTALAQFSKYDIVNHGANTPSEHGTMMMSSILGVNSDSQLDPASLTMHSYDIGDAPSASDIANAIEAAVANNARIINISLGVRRPHAEIEKALKSAKDAGAFVVAATGNVRSLAPDYPARYDTALSVAATDANGECWTGNPCDKADLTEAGVDIPVSKSNGKVVEESGSSIAASETTRKIAAGILSGRIKDASKFESSQLDG</sequence>
<dbReference type="PROSITE" id="PS51892">
    <property type="entry name" value="SUBTILASE"/>
    <property type="match status" value="1"/>
</dbReference>
<dbReference type="Gene3D" id="3.40.50.200">
    <property type="entry name" value="Peptidase S8/S53 domain"/>
    <property type="match status" value="1"/>
</dbReference>
<accession>A0AAU6WIV7</accession>
<dbReference type="InterPro" id="IPR000209">
    <property type="entry name" value="Peptidase_S8/S53_dom"/>
</dbReference>
<dbReference type="AlphaFoldDB" id="A0AAU6WIV7"/>
<keyword evidence="3" id="KW-0378">Hydrolase</keyword>